<organism evidence="1">
    <name type="scientific">Anguilla anguilla</name>
    <name type="common">European freshwater eel</name>
    <name type="synonym">Muraena anguilla</name>
    <dbReference type="NCBI Taxonomy" id="7936"/>
    <lineage>
        <taxon>Eukaryota</taxon>
        <taxon>Metazoa</taxon>
        <taxon>Chordata</taxon>
        <taxon>Craniata</taxon>
        <taxon>Vertebrata</taxon>
        <taxon>Euteleostomi</taxon>
        <taxon>Actinopterygii</taxon>
        <taxon>Neopterygii</taxon>
        <taxon>Teleostei</taxon>
        <taxon>Anguilliformes</taxon>
        <taxon>Anguillidae</taxon>
        <taxon>Anguilla</taxon>
    </lineage>
</organism>
<dbReference type="AlphaFoldDB" id="A0A0E9SH67"/>
<dbReference type="EMBL" id="GBXM01067970">
    <property type="protein sequence ID" value="JAH40607.1"/>
    <property type="molecule type" value="Transcribed_RNA"/>
</dbReference>
<protein>
    <submittedName>
        <fullName evidence="1">Uncharacterized protein</fullName>
    </submittedName>
</protein>
<evidence type="ECO:0000313" key="1">
    <source>
        <dbReference type="EMBL" id="JAH40607.1"/>
    </source>
</evidence>
<proteinExistence type="predicted"/>
<reference evidence="1" key="2">
    <citation type="journal article" date="2015" name="Fish Shellfish Immunol.">
        <title>Early steps in the European eel (Anguilla anguilla)-Vibrio vulnificus interaction in the gills: Role of the RtxA13 toxin.</title>
        <authorList>
            <person name="Callol A."/>
            <person name="Pajuelo D."/>
            <person name="Ebbesson L."/>
            <person name="Teles M."/>
            <person name="MacKenzie S."/>
            <person name="Amaro C."/>
        </authorList>
    </citation>
    <scope>NUCLEOTIDE SEQUENCE</scope>
</reference>
<sequence>MKHQHALLSVTIQECPLPCHVHQIRLCYNCT</sequence>
<name>A0A0E9SH67_ANGAN</name>
<reference evidence="1" key="1">
    <citation type="submission" date="2014-11" db="EMBL/GenBank/DDBJ databases">
        <authorList>
            <person name="Amaro Gonzalez C."/>
        </authorList>
    </citation>
    <scope>NUCLEOTIDE SEQUENCE</scope>
</reference>
<accession>A0A0E9SH67</accession>